<reference evidence="6" key="1">
    <citation type="submission" date="2022-03" db="EMBL/GenBank/DDBJ databases">
        <authorList>
            <person name="Alioto T."/>
            <person name="Alioto T."/>
            <person name="Gomez Garrido J."/>
        </authorList>
    </citation>
    <scope>NUCLEOTIDE SEQUENCE</scope>
</reference>
<feature type="domain" description="MAM" evidence="5">
    <location>
        <begin position="979"/>
        <end position="1147"/>
    </location>
</feature>
<feature type="transmembrane region" description="Helical" evidence="4">
    <location>
        <begin position="1161"/>
        <end position="1181"/>
    </location>
</feature>
<dbReference type="GO" id="GO:0016020">
    <property type="term" value="C:membrane"/>
    <property type="evidence" value="ECO:0007669"/>
    <property type="project" value="InterPro"/>
</dbReference>
<sequence>MGESPDLLLQVHSFLSAGIMQGPYIYLVVITLSCNVYSAASAGCTSPATALCNFVCDCWDCSDERHCGYHKDSAVLGVPFSCDFEHDDCGWRDISTSSYRWARERLSSPMWGSRPHADHTLGNRWGWFMATGGHSGMSAVTATVRSPVLRNAAATCEIHVHYHVWSSGSTSNGSLSMQLTANAQTYTLWETGLKSALSWRRAVMYSGRISAEFQLSVTSSWESSAHGNVAIDDIEFRHCMLSGYIGCDLKIKQCDRGSCVDNKAWCDGTDDCGDNSDEKNCTNYHVCDFENDTCGWNVTNWNRVDGFSSRPSRDHTSNSRSGHVMGCDLGSSRSRQLRMLATNETCFLVLYYMMDGSNSSRLVIGYRLSNQATIVQAKVIQGPRDNVWLRESVHLPAISDTYQAIIIRANIASGTDAIIALDDLILSPDCNVNDSEDSQNETNSQAHVENDARINTKETCKEKVSERKDGGQDPQHFQTETGNRKHHTGRSTRNRKLLYHISSIMWADLDILIDIYPITAHLQYILRTKHRNAHGHRKKHSWCLLVTSSEGNLLTNAVIHSPTFCSTGPACAINMTYYFNSGPTGSLSVRVWDLEQDTHSHVWYSEEQDESWRSVVIPLGERTQPFQLVLSAFMDPLSGERWAASVDEIQFLQCKTIPSDTALTCNFEMGLCGWYQNPTDEINWELGELFDHTTGNGKCLHVTGESRMDRGTKARLISYPQSVDSSTQCLSFYYRIWGPDAGSLNLFIKFDGEEEQLLWTGKGTHGNRWHHESVTLANINKKYQLYLDAVRDGSVGQISVDDITLTSGYCAAPRRCSFEAGFCGFTTEGTYQWKIQQGTQARAHTGPFLDHTLQALTGHYAVVDTSTGALPKKKTATLTSGWHSAQPQQGCLSFWYQMSSGDAGTLNVDLVENTGKKQVKTRLLSVSETHSGDWHYKSVGLQSDQEWMIKLEAVGAGGDQCFIAVDDIHISRHHCHEPASCSFESGSCAWTNTHIPLMDTYDWDWTSGAALSTRDSIPEKDHTLGTTEGHYAFVDTGAMHIEGSTAWLISEHLPKTVGSCFTFWYRTDSSDHSHLGELVLFLISSHGLQPLWVLHGYHSSEWEQEQLQINSTVPFQIAFEGSKGTRPHSATLSLDDLTYTADVPCTAQKEDKGSNNTGTTVAIVLGVLLLLACVTAAYYFYRKRKRNLAEAPQMSSQSSAIDGFDNVMFAEVMPVQSNVLKLFGKSTNQCHYQQMTVSTTKVVHFAWLKIPIPLAPGLQFFFFF</sequence>
<feature type="disulfide bond" evidence="2">
    <location>
        <begin position="254"/>
        <end position="272"/>
    </location>
</feature>
<keyword evidence="1 2" id="KW-1015">Disulfide bond</keyword>
<dbReference type="Proteomes" id="UP001295444">
    <property type="component" value="Chromosome 09"/>
</dbReference>
<feature type="domain" description="MAM" evidence="5">
    <location>
        <begin position="663"/>
        <end position="812"/>
    </location>
</feature>
<dbReference type="InterPro" id="IPR013320">
    <property type="entry name" value="ConA-like_dom_sf"/>
</dbReference>
<dbReference type="Pfam" id="PF00629">
    <property type="entry name" value="MAM"/>
    <property type="match status" value="6"/>
</dbReference>
<gene>
    <name evidence="6" type="ORF">PECUL_23A054543</name>
</gene>
<protein>
    <submittedName>
        <fullName evidence="6">Apical endosomal glyco</fullName>
    </submittedName>
</protein>
<evidence type="ECO:0000313" key="6">
    <source>
        <dbReference type="EMBL" id="CAH2316884.1"/>
    </source>
</evidence>
<feature type="region of interest" description="Disordered" evidence="3">
    <location>
        <begin position="432"/>
        <end position="491"/>
    </location>
</feature>
<proteinExistence type="predicted"/>
<dbReference type="CDD" id="cd06263">
    <property type="entry name" value="MAM"/>
    <property type="match status" value="4"/>
</dbReference>
<dbReference type="PROSITE" id="PS50060">
    <property type="entry name" value="MAM_2"/>
    <property type="match status" value="6"/>
</dbReference>
<evidence type="ECO:0000256" key="1">
    <source>
        <dbReference type="ARBA" id="ARBA00023157"/>
    </source>
</evidence>
<evidence type="ECO:0000256" key="4">
    <source>
        <dbReference type="SAM" id="Phobius"/>
    </source>
</evidence>
<dbReference type="InterPro" id="IPR051560">
    <property type="entry name" value="MAM_domain-containing"/>
</dbReference>
<feature type="domain" description="MAM" evidence="5">
    <location>
        <begin position="814"/>
        <end position="977"/>
    </location>
</feature>
<dbReference type="SUPFAM" id="SSF57424">
    <property type="entry name" value="LDL receptor-like module"/>
    <property type="match status" value="1"/>
</dbReference>
<dbReference type="Pfam" id="PF00057">
    <property type="entry name" value="Ldl_recept_a"/>
    <property type="match status" value="1"/>
</dbReference>
<dbReference type="SMART" id="SM00137">
    <property type="entry name" value="MAM"/>
    <property type="match status" value="5"/>
</dbReference>
<dbReference type="PROSITE" id="PS01209">
    <property type="entry name" value="LDLRA_1"/>
    <property type="match status" value="1"/>
</dbReference>
<dbReference type="Gene3D" id="4.10.400.10">
    <property type="entry name" value="Low-density Lipoprotein Receptor"/>
    <property type="match status" value="1"/>
</dbReference>
<keyword evidence="7" id="KW-1185">Reference proteome</keyword>
<dbReference type="PANTHER" id="PTHR23282">
    <property type="entry name" value="APICAL ENDOSOMAL GLYCOPROTEIN PRECURSOR"/>
    <property type="match status" value="1"/>
</dbReference>
<dbReference type="InterPro" id="IPR023415">
    <property type="entry name" value="LDLR_class-A_CS"/>
</dbReference>
<keyword evidence="4" id="KW-0472">Membrane</keyword>
<dbReference type="Gene3D" id="2.60.120.200">
    <property type="match status" value="6"/>
</dbReference>
<dbReference type="SUPFAM" id="SSF49899">
    <property type="entry name" value="Concanavalin A-like lectins/glucanases"/>
    <property type="match status" value="6"/>
</dbReference>
<dbReference type="SMART" id="SM00192">
    <property type="entry name" value="LDLa"/>
    <property type="match status" value="2"/>
</dbReference>
<accession>A0AAD1T2Y1</accession>
<dbReference type="CDD" id="cd00112">
    <property type="entry name" value="LDLa"/>
    <property type="match status" value="1"/>
</dbReference>
<feature type="domain" description="MAM" evidence="5">
    <location>
        <begin position="80"/>
        <end position="241"/>
    </location>
</feature>
<dbReference type="InterPro" id="IPR002172">
    <property type="entry name" value="LDrepeatLR_classA_rpt"/>
</dbReference>
<evidence type="ECO:0000256" key="3">
    <source>
        <dbReference type="SAM" id="MobiDB-lite"/>
    </source>
</evidence>
<dbReference type="InterPro" id="IPR036055">
    <property type="entry name" value="LDL_receptor-like_sf"/>
</dbReference>
<evidence type="ECO:0000259" key="5">
    <source>
        <dbReference type="PROSITE" id="PS50060"/>
    </source>
</evidence>
<evidence type="ECO:0000256" key="2">
    <source>
        <dbReference type="PROSITE-ProRule" id="PRU00124"/>
    </source>
</evidence>
<dbReference type="PANTHER" id="PTHR23282:SF129">
    <property type="entry name" value="APICAL ENDOSOMAL GLYCOPROTEIN"/>
    <property type="match status" value="1"/>
</dbReference>
<feature type="disulfide bond" evidence="2">
    <location>
        <begin position="247"/>
        <end position="259"/>
    </location>
</feature>
<name>A0AAD1T2Y1_PELCU</name>
<dbReference type="EMBL" id="OW240920">
    <property type="protein sequence ID" value="CAH2316884.1"/>
    <property type="molecule type" value="Genomic_DNA"/>
</dbReference>
<dbReference type="PROSITE" id="PS50068">
    <property type="entry name" value="LDLRA_2"/>
    <property type="match status" value="1"/>
</dbReference>
<keyword evidence="4" id="KW-0812">Transmembrane</keyword>
<feature type="compositionally biased region" description="Basic and acidic residues" evidence="3">
    <location>
        <begin position="448"/>
        <end position="471"/>
    </location>
</feature>
<evidence type="ECO:0000313" key="7">
    <source>
        <dbReference type="Proteomes" id="UP001295444"/>
    </source>
</evidence>
<dbReference type="InterPro" id="IPR000998">
    <property type="entry name" value="MAM_dom"/>
</dbReference>
<feature type="disulfide bond" evidence="2">
    <location>
        <begin position="266"/>
        <end position="281"/>
    </location>
</feature>
<organism evidence="6 7">
    <name type="scientific">Pelobates cultripes</name>
    <name type="common">Western spadefoot toad</name>
    <dbReference type="NCBI Taxonomy" id="61616"/>
    <lineage>
        <taxon>Eukaryota</taxon>
        <taxon>Metazoa</taxon>
        <taxon>Chordata</taxon>
        <taxon>Craniata</taxon>
        <taxon>Vertebrata</taxon>
        <taxon>Euteleostomi</taxon>
        <taxon>Amphibia</taxon>
        <taxon>Batrachia</taxon>
        <taxon>Anura</taxon>
        <taxon>Pelobatoidea</taxon>
        <taxon>Pelobatidae</taxon>
        <taxon>Pelobates</taxon>
    </lineage>
</organism>
<feature type="domain" description="MAM" evidence="5">
    <location>
        <begin position="285"/>
        <end position="432"/>
    </location>
</feature>
<dbReference type="AlphaFoldDB" id="A0AAD1T2Y1"/>
<feature type="domain" description="MAM" evidence="5">
    <location>
        <begin position="544"/>
        <end position="656"/>
    </location>
</feature>
<keyword evidence="4" id="KW-1133">Transmembrane helix</keyword>